<comment type="caution">
    <text evidence="11">The sequence shown here is derived from an EMBL/GenBank/DDBJ whole genome shotgun (WGS) entry which is preliminary data.</text>
</comment>
<feature type="region of interest" description="Disordered" evidence="9">
    <location>
        <begin position="565"/>
        <end position="610"/>
    </location>
</feature>
<evidence type="ECO:0000256" key="2">
    <source>
        <dbReference type="ARBA" id="ARBA00013194"/>
    </source>
</evidence>
<gene>
    <name evidence="11" type="ORF">GPECTOR_57g453</name>
</gene>
<dbReference type="PANTHER" id="PTHR46512">
    <property type="entry name" value="PEPTIDYLPROLYL ISOMERASE"/>
    <property type="match status" value="1"/>
</dbReference>
<dbReference type="Pfam" id="PF00254">
    <property type="entry name" value="FKBP_C"/>
    <property type="match status" value="3"/>
</dbReference>
<dbReference type="PROSITE" id="PS50059">
    <property type="entry name" value="FKBP_PPIASE"/>
    <property type="match status" value="3"/>
</dbReference>
<feature type="compositionally biased region" description="Low complexity" evidence="9">
    <location>
        <begin position="569"/>
        <end position="587"/>
    </location>
</feature>
<accession>A0A150G5W9</accession>
<evidence type="ECO:0000256" key="1">
    <source>
        <dbReference type="ARBA" id="ARBA00000971"/>
    </source>
</evidence>
<feature type="repeat" description="TPR" evidence="8">
    <location>
        <begin position="410"/>
        <end position="443"/>
    </location>
</feature>
<dbReference type="PROSITE" id="PS50005">
    <property type="entry name" value="TPR"/>
    <property type="match status" value="1"/>
</dbReference>
<dbReference type="InterPro" id="IPR001179">
    <property type="entry name" value="PPIase_FKBP_dom"/>
</dbReference>
<dbReference type="InterPro" id="IPR011990">
    <property type="entry name" value="TPR-like_helical_dom_sf"/>
</dbReference>
<dbReference type="OrthoDB" id="1902587at2759"/>
<dbReference type="InterPro" id="IPR046357">
    <property type="entry name" value="PPIase_dom_sf"/>
</dbReference>
<dbReference type="GO" id="GO:0003755">
    <property type="term" value="F:peptidyl-prolyl cis-trans isomerase activity"/>
    <property type="evidence" value="ECO:0007669"/>
    <property type="project" value="UniProtKB-KW"/>
</dbReference>
<evidence type="ECO:0000256" key="4">
    <source>
        <dbReference type="ARBA" id="ARBA00022803"/>
    </source>
</evidence>
<dbReference type="FunFam" id="1.25.40.10:FF:000008">
    <property type="entry name" value="Peptidylprolyl isomerase"/>
    <property type="match status" value="1"/>
</dbReference>
<dbReference type="EC" id="5.2.1.8" evidence="2 7"/>
<evidence type="ECO:0000256" key="7">
    <source>
        <dbReference type="PROSITE-ProRule" id="PRU00277"/>
    </source>
</evidence>
<dbReference type="SMART" id="SM00028">
    <property type="entry name" value="TPR"/>
    <property type="match status" value="3"/>
</dbReference>
<dbReference type="AlphaFoldDB" id="A0A150G5W9"/>
<feature type="domain" description="PPIase FKBP-type" evidence="10">
    <location>
        <begin position="301"/>
        <end position="393"/>
    </location>
</feature>
<dbReference type="InterPro" id="IPR019734">
    <property type="entry name" value="TPR_rpt"/>
</dbReference>
<dbReference type="Gene3D" id="3.10.50.40">
    <property type="match status" value="3"/>
</dbReference>
<dbReference type="SUPFAM" id="SSF48452">
    <property type="entry name" value="TPR-like"/>
    <property type="match status" value="1"/>
</dbReference>
<comment type="catalytic activity">
    <reaction evidence="1 7">
        <text>[protein]-peptidylproline (omega=180) = [protein]-peptidylproline (omega=0)</text>
        <dbReference type="Rhea" id="RHEA:16237"/>
        <dbReference type="Rhea" id="RHEA-COMP:10747"/>
        <dbReference type="Rhea" id="RHEA-COMP:10748"/>
        <dbReference type="ChEBI" id="CHEBI:83833"/>
        <dbReference type="ChEBI" id="CHEBI:83834"/>
        <dbReference type="EC" id="5.2.1.8"/>
    </reaction>
</comment>
<evidence type="ECO:0000256" key="8">
    <source>
        <dbReference type="PROSITE-ProRule" id="PRU00339"/>
    </source>
</evidence>
<dbReference type="EMBL" id="LSYV01000058">
    <property type="protein sequence ID" value="KXZ45163.1"/>
    <property type="molecule type" value="Genomic_DNA"/>
</dbReference>
<keyword evidence="6 7" id="KW-0413">Isomerase</keyword>
<name>A0A150G5W9_GONPE</name>
<organism evidence="11 12">
    <name type="scientific">Gonium pectorale</name>
    <name type="common">Green alga</name>
    <dbReference type="NCBI Taxonomy" id="33097"/>
    <lineage>
        <taxon>Eukaryota</taxon>
        <taxon>Viridiplantae</taxon>
        <taxon>Chlorophyta</taxon>
        <taxon>core chlorophytes</taxon>
        <taxon>Chlorophyceae</taxon>
        <taxon>CS clade</taxon>
        <taxon>Chlamydomonadales</taxon>
        <taxon>Volvocaceae</taxon>
        <taxon>Gonium</taxon>
    </lineage>
</organism>
<dbReference type="STRING" id="33097.A0A150G5W9"/>
<dbReference type="PANTHER" id="PTHR46512:SF9">
    <property type="entry name" value="PEPTIDYLPROLYL ISOMERASE"/>
    <property type="match status" value="1"/>
</dbReference>
<evidence type="ECO:0000256" key="3">
    <source>
        <dbReference type="ARBA" id="ARBA00022737"/>
    </source>
</evidence>
<feature type="compositionally biased region" description="Low complexity" evidence="9">
    <location>
        <begin position="595"/>
        <end position="610"/>
    </location>
</feature>
<feature type="domain" description="PPIase FKBP-type" evidence="10">
    <location>
        <begin position="186"/>
        <end position="272"/>
    </location>
</feature>
<feature type="domain" description="PPIase FKBP-type" evidence="10">
    <location>
        <begin position="70"/>
        <end position="158"/>
    </location>
</feature>
<keyword evidence="12" id="KW-1185">Reference proteome</keyword>
<reference evidence="12" key="1">
    <citation type="journal article" date="2016" name="Nat. Commun.">
        <title>The Gonium pectorale genome demonstrates co-option of cell cycle regulation during the evolution of multicellularity.</title>
        <authorList>
            <person name="Hanschen E.R."/>
            <person name="Marriage T.N."/>
            <person name="Ferris P.J."/>
            <person name="Hamaji T."/>
            <person name="Toyoda A."/>
            <person name="Fujiyama A."/>
            <person name="Neme R."/>
            <person name="Noguchi H."/>
            <person name="Minakuchi Y."/>
            <person name="Suzuki M."/>
            <person name="Kawai-Toyooka H."/>
            <person name="Smith D.R."/>
            <person name="Sparks H."/>
            <person name="Anderson J."/>
            <person name="Bakaric R."/>
            <person name="Luria V."/>
            <person name="Karger A."/>
            <person name="Kirschner M.W."/>
            <person name="Durand P.M."/>
            <person name="Michod R.E."/>
            <person name="Nozaki H."/>
            <person name="Olson B.J."/>
        </authorList>
    </citation>
    <scope>NUCLEOTIDE SEQUENCE [LARGE SCALE GENOMIC DNA]</scope>
    <source>
        <strain evidence="12">NIES-2863</strain>
    </source>
</reference>
<evidence type="ECO:0000259" key="10">
    <source>
        <dbReference type="PROSITE" id="PS50059"/>
    </source>
</evidence>
<evidence type="ECO:0000313" key="12">
    <source>
        <dbReference type="Proteomes" id="UP000075714"/>
    </source>
</evidence>
<evidence type="ECO:0000313" key="11">
    <source>
        <dbReference type="EMBL" id="KXZ45163.1"/>
    </source>
</evidence>
<dbReference type="Proteomes" id="UP000075714">
    <property type="component" value="Unassembled WGS sequence"/>
</dbReference>
<evidence type="ECO:0000256" key="9">
    <source>
        <dbReference type="SAM" id="MobiDB-lite"/>
    </source>
</evidence>
<keyword evidence="4 8" id="KW-0802">TPR repeat</keyword>
<dbReference type="FunFam" id="3.10.50.40:FF:000025">
    <property type="entry name" value="Peptidylprolyl isomerase"/>
    <property type="match status" value="1"/>
</dbReference>
<proteinExistence type="predicted"/>
<protein>
    <recommendedName>
        <fullName evidence="2 7">peptidylprolyl isomerase</fullName>
        <ecNumber evidence="2 7">5.2.1.8</ecNumber>
    </recommendedName>
</protein>
<keyword evidence="3" id="KW-0677">Repeat</keyword>
<evidence type="ECO:0000256" key="6">
    <source>
        <dbReference type="ARBA" id="ARBA00023235"/>
    </source>
</evidence>
<dbReference type="InterPro" id="IPR050754">
    <property type="entry name" value="FKBP4/5/8-like"/>
</dbReference>
<evidence type="ECO:0000256" key="5">
    <source>
        <dbReference type="ARBA" id="ARBA00023110"/>
    </source>
</evidence>
<sequence length="610" mass="65870">MAEDINTANEVVDATMDETAADLAPAVNDAMEDDLDFGDAPGKEEKLTDDGGVIKKIITPGEGWESPEAGDEVTVHYVGTLEDGTQFDSSRDRDEPFVFPLGQGRVIKGWDTGVAKMKKGEKSLLICKPEYAYGAQGSPPKIPPNATLNFEVELISWRSIKDISGDGGVIKTVVAEGSGWQECKELFEAKVAYTARVAGAEAPFASSDETVFTVSEGHLVPAVKVALKTMKKGEKVHLKVKPAYGFGEAGSEAYGVPPNAELEIDLTLTGWHHVENVNPEGTVVKKTLVSDENEYRTPNEGSKVTVRLTGKLLSDGTVFVRHEEGSELVFTTGEEQVPEGLEEAVMKMKKGERALITVTDPALGYGEAEHAGPLAAVPAGSGLQYEVELVAFENSKESWEMSDAEKVQAAKARKEKGNAYYKAGKLAKAQQYWDKAVSVVQYDKSFPEDAKQAAREVKRSCWLNLAAMDIKKQHWKDALRHCNNVLDIDSQNVKALYRRAQARMGLQELVEAETDIKNALYVEPNNADLLVLQKRLKVAMKEQNKKEASLYSKMFKFPASSKPAPPAAPAAAEVVPDAPAAADNAPAEPVPAPPAEAATVVPAEAEAMAA</sequence>
<dbReference type="SUPFAM" id="SSF54534">
    <property type="entry name" value="FKBP-like"/>
    <property type="match status" value="3"/>
</dbReference>
<dbReference type="Gene3D" id="1.25.40.10">
    <property type="entry name" value="Tetratricopeptide repeat domain"/>
    <property type="match status" value="1"/>
</dbReference>
<keyword evidence="5 7" id="KW-0697">Rotamase</keyword>